<keyword evidence="2" id="KW-1185">Reference proteome</keyword>
<reference evidence="1 2" key="1">
    <citation type="journal article" date="2018" name="Evol. Lett.">
        <title>Horizontal gene cluster transfer increased hallucinogenic mushroom diversity.</title>
        <authorList>
            <person name="Reynolds H.T."/>
            <person name="Vijayakumar V."/>
            <person name="Gluck-Thaler E."/>
            <person name="Korotkin H.B."/>
            <person name="Matheny P.B."/>
            <person name="Slot J.C."/>
        </authorList>
    </citation>
    <scope>NUCLEOTIDE SEQUENCE [LARGE SCALE GENOMIC DNA]</scope>
    <source>
        <strain evidence="1 2">2631</strain>
    </source>
</reference>
<dbReference type="Gene3D" id="3.80.10.10">
    <property type="entry name" value="Ribonuclease Inhibitor"/>
    <property type="match status" value="1"/>
</dbReference>
<dbReference type="EMBL" id="NHYD01001071">
    <property type="protein sequence ID" value="PPQ92280.1"/>
    <property type="molecule type" value="Genomic_DNA"/>
</dbReference>
<gene>
    <name evidence="1" type="ORF">CVT25_008589</name>
</gene>
<evidence type="ECO:0000313" key="1">
    <source>
        <dbReference type="EMBL" id="PPQ92280.1"/>
    </source>
</evidence>
<dbReference type="Proteomes" id="UP000283269">
    <property type="component" value="Unassembled WGS sequence"/>
</dbReference>
<dbReference type="SUPFAM" id="SSF52047">
    <property type="entry name" value="RNI-like"/>
    <property type="match status" value="1"/>
</dbReference>
<sequence>MVKGEPLKPLGIRECTTHTRPPCAKCQKIECDVMHDDLGTNCHLQSCDVCTEFAQLDVQISKAHERLSNLVQKRQDMKKRLNDCHDLLTNRLPPELISRIFIVVDAELMKEWRLYRIFSPALLLGSICKRWRDIAFETPQLWTTVNIQPWKHVNKLDITKAWLRRSRSLPLTVTIHGGEPYVLGNSAAPSTLKPLFDVLRLQSSRWKQIAFDQHMPWYILHGLFHEVEDIPPLEALHAYIMRNNLDPIRTSQPLRPKEFYVGNVSIRKMSLEWNNLTTLNLCTISIDELVQIIRHGTKLTFCDVAGVISDKGGYPLPDTPIVNTSMEHLKIDGLTDDANFLQYTTFPSLKFLHYDDFEHCNSALETLSSFLERSAAFLREFIFEYDTDGGTDPLWFEYLPGITRLKISFEDDDSASLMRDTLFDKLSKSSTLPALRDLVICTRRMKPSSWSLFSKIFQPEPGEEPYATLEAGVIDANVSEVDTPTNWPRRPLKSVYIDHDAVLQKQEGIMHELVYQRLLDAQSSGTKFTFLNGDGMDILDLVGEIPS</sequence>
<dbReference type="InParanoid" id="A0A409XNJ6"/>
<dbReference type="OrthoDB" id="2269034at2759"/>
<accession>A0A409XNJ6</accession>
<organism evidence="1 2">
    <name type="scientific">Psilocybe cyanescens</name>
    <dbReference type="NCBI Taxonomy" id="93625"/>
    <lineage>
        <taxon>Eukaryota</taxon>
        <taxon>Fungi</taxon>
        <taxon>Dikarya</taxon>
        <taxon>Basidiomycota</taxon>
        <taxon>Agaricomycotina</taxon>
        <taxon>Agaricomycetes</taxon>
        <taxon>Agaricomycetidae</taxon>
        <taxon>Agaricales</taxon>
        <taxon>Agaricineae</taxon>
        <taxon>Strophariaceae</taxon>
        <taxon>Psilocybe</taxon>
    </lineage>
</organism>
<protein>
    <submittedName>
        <fullName evidence="1">Uncharacterized protein</fullName>
    </submittedName>
</protein>
<comment type="caution">
    <text evidence="1">The sequence shown here is derived from an EMBL/GenBank/DDBJ whole genome shotgun (WGS) entry which is preliminary data.</text>
</comment>
<proteinExistence type="predicted"/>
<dbReference type="InterPro" id="IPR032675">
    <property type="entry name" value="LRR_dom_sf"/>
</dbReference>
<name>A0A409XNJ6_PSICY</name>
<dbReference type="AlphaFoldDB" id="A0A409XNJ6"/>
<evidence type="ECO:0000313" key="2">
    <source>
        <dbReference type="Proteomes" id="UP000283269"/>
    </source>
</evidence>